<name>U9TVF7_RHIID</name>
<protein>
    <submittedName>
        <fullName evidence="1">Uncharacterized protein</fullName>
    </submittedName>
</protein>
<dbReference type="AlphaFoldDB" id="U9TVF7"/>
<reference evidence="1" key="1">
    <citation type="submission" date="2013-07" db="EMBL/GenBank/DDBJ databases">
        <title>The genome of an arbuscular mycorrhizal fungus provides insights into the evolution of the oldest plant symbiosis.</title>
        <authorList>
            <consortium name="DOE Joint Genome Institute"/>
            <person name="Tisserant E."/>
            <person name="Malbreil M."/>
            <person name="Kuo A."/>
            <person name="Kohler A."/>
            <person name="Symeonidi A."/>
            <person name="Balestrini R."/>
            <person name="Charron P."/>
            <person name="Duensing N."/>
            <person name="Frei-dit-Frey N."/>
            <person name="Gianinazzi-Pearson V."/>
            <person name="Gilbert B."/>
            <person name="Handa Y."/>
            <person name="Hijri M."/>
            <person name="Kaul R."/>
            <person name="Kawaguchi M."/>
            <person name="Krajinski F."/>
            <person name="Lammers P."/>
            <person name="Lapierre D."/>
            <person name="Masclaux F.G."/>
            <person name="Murat C."/>
            <person name="Morin E."/>
            <person name="Ndikumana S."/>
            <person name="Pagni M."/>
            <person name="Petitpierre D."/>
            <person name="Requena N."/>
            <person name="Rosikiewicz P."/>
            <person name="Riley R."/>
            <person name="Saito K."/>
            <person name="San Clemente H."/>
            <person name="Shapiro H."/>
            <person name="van Tuinen D."/>
            <person name="Becard G."/>
            <person name="Bonfante P."/>
            <person name="Paszkowski U."/>
            <person name="Shachar-Hill Y."/>
            <person name="Young J.P."/>
            <person name="Sanders I.R."/>
            <person name="Henrissat B."/>
            <person name="Rensing S.A."/>
            <person name="Grigoriev I.V."/>
            <person name="Corradi N."/>
            <person name="Roux C."/>
            <person name="Martin F."/>
        </authorList>
    </citation>
    <scope>NUCLEOTIDE SEQUENCE</scope>
    <source>
        <strain evidence="1">DAOM 197198</strain>
    </source>
</reference>
<dbReference type="HOGENOM" id="CLU_000288_7_27_1"/>
<organism evidence="1">
    <name type="scientific">Rhizophagus irregularis (strain DAOM 181602 / DAOM 197198 / MUCL 43194)</name>
    <name type="common">Arbuscular mycorrhizal fungus</name>
    <name type="synonym">Glomus intraradices</name>
    <dbReference type="NCBI Taxonomy" id="747089"/>
    <lineage>
        <taxon>Eukaryota</taxon>
        <taxon>Fungi</taxon>
        <taxon>Fungi incertae sedis</taxon>
        <taxon>Mucoromycota</taxon>
        <taxon>Glomeromycotina</taxon>
        <taxon>Glomeromycetes</taxon>
        <taxon>Glomerales</taxon>
        <taxon>Glomeraceae</taxon>
        <taxon>Rhizophagus</taxon>
    </lineage>
</organism>
<accession>U9TVF7</accession>
<sequence>MATIRQEIVKAAINRAYALVDPNIQNNLEKQHVFRIQTVLADKSLTKDEKSYAIVIKRFILKKNFDAPNNLQ</sequence>
<proteinExistence type="predicted"/>
<dbReference type="EMBL" id="KI285312">
    <property type="protein sequence ID" value="ESA12065.1"/>
    <property type="molecule type" value="Genomic_DNA"/>
</dbReference>
<gene>
    <name evidence="1" type="ORF">GLOINDRAFT_3064</name>
</gene>
<evidence type="ECO:0000313" key="1">
    <source>
        <dbReference type="EMBL" id="ESA12065.1"/>
    </source>
</evidence>